<feature type="region of interest" description="Disordered" evidence="1">
    <location>
        <begin position="16"/>
        <end position="57"/>
    </location>
</feature>
<comment type="caution">
    <text evidence="2">The sequence shown here is derived from an EMBL/GenBank/DDBJ whole genome shotgun (WGS) entry which is preliminary data.</text>
</comment>
<protein>
    <submittedName>
        <fullName evidence="2">Uncharacterized protein</fullName>
    </submittedName>
</protein>
<proteinExistence type="predicted"/>
<evidence type="ECO:0000313" key="2">
    <source>
        <dbReference type="EMBL" id="KAL3509413.1"/>
    </source>
</evidence>
<gene>
    <name evidence="2" type="ORF">ACH5RR_028814</name>
</gene>
<dbReference type="EMBL" id="JBJUIK010000012">
    <property type="protein sequence ID" value="KAL3509413.1"/>
    <property type="molecule type" value="Genomic_DNA"/>
</dbReference>
<evidence type="ECO:0000313" key="3">
    <source>
        <dbReference type="Proteomes" id="UP001630127"/>
    </source>
</evidence>
<dbReference type="Proteomes" id="UP001630127">
    <property type="component" value="Unassembled WGS sequence"/>
</dbReference>
<organism evidence="2 3">
    <name type="scientific">Cinchona calisaya</name>
    <dbReference type="NCBI Taxonomy" id="153742"/>
    <lineage>
        <taxon>Eukaryota</taxon>
        <taxon>Viridiplantae</taxon>
        <taxon>Streptophyta</taxon>
        <taxon>Embryophyta</taxon>
        <taxon>Tracheophyta</taxon>
        <taxon>Spermatophyta</taxon>
        <taxon>Magnoliopsida</taxon>
        <taxon>eudicotyledons</taxon>
        <taxon>Gunneridae</taxon>
        <taxon>Pentapetalae</taxon>
        <taxon>asterids</taxon>
        <taxon>lamiids</taxon>
        <taxon>Gentianales</taxon>
        <taxon>Rubiaceae</taxon>
        <taxon>Cinchonoideae</taxon>
        <taxon>Cinchoneae</taxon>
        <taxon>Cinchona</taxon>
    </lineage>
</organism>
<evidence type="ECO:0000256" key="1">
    <source>
        <dbReference type="SAM" id="MobiDB-lite"/>
    </source>
</evidence>
<feature type="compositionally biased region" description="Basic and acidic residues" evidence="1">
    <location>
        <begin position="27"/>
        <end position="41"/>
    </location>
</feature>
<sequence>MDTLVRNTTLRFSRRRTDGYEPLNGAVDRDAGRARDDDYGRQRTISRPRSHKQHSPYNMMVDSFGQRTFSRPRNQKQQSPVMMNSFSHRRNRARQRQIFLQTYKLESMDSASKCRARKLKKFVVKVKTVVVSVLSFMRGNTLKSCNSGAAICASSPSRIVKIC</sequence>
<reference evidence="2 3" key="1">
    <citation type="submission" date="2024-11" db="EMBL/GenBank/DDBJ databases">
        <title>A near-complete genome assembly of Cinchona calisaya.</title>
        <authorList>
            <person name="Lian D.C."/>
            <person name="Zhao X.W."/>
            <person name="Wei L."/>
        </authorList>
    </citation>
    <scope>NUCLEOTIDE SEQUENCE [LARGE SCALE GENOMIC DNA]</scope>
    <source>
        <tissue evidence="2">Nenye</tissue>
    </source>
</reference>
<feature type="compositionally biased region" description="Basic residues" evidence="1">
    <location>
        <begin position="44"/>
        <end position="54"/>
    </location>
</feature>
<accession>A0ABD2YPW5</accession>
<keyword evidence="3" id="KW-1185">Reference proteome</keyword>
<name>A0ABD2YPW5_9GENT</name>
<dbReference type="AlphaFoldDB" id="A0ABD2YPW5"/>